<dbReference type="EMBL" id="CACQ02002813">
    <property type="protein sequence ID" value="CCF38116.1"/>
    <property type="molecule type" value="Genomic_DNA"/>
</dbReference>
<dbReference type="Proteomes" id="UP000007174">
    <property type="component" value="Unassembled WGS sequence"/>
</dbReference>
<proteinExistence type="predicted"/>
<sequence length="73" mass="7950">MLDSKKQACHKLPSASCRSPIFGKVVTQQASEAQWFCRQDYGQLVCAISLSSLDPSDTSAKTGMLPCCRVPSR</sequence>
<dbReference type="AlphaFoldDB" id="H1VD13"/>
<gene>
    <name evidence="1" type="ORF">CH063_01841</name>
</gene>
<dbReference type="HOGENOM" id="CLU_2704667_0_0_1"/>
<protein>
    <submittedName>
        <fullName evidence="1">Uncharacterized protein</fullName>
    </submittedName>
</protein>
<accession>H1VD13</accession>
<name>H1VD13_COLHI</name>
<organism evidence="1 2">
    <name type="scientific">Colletotrichum higginsianum (strain IMI 349063)</name>
    <name type="common">Crucifer anthracnose fungus</name>
    <dbReference type="NCBI Taxonomy" id="759273"/>
    <lineage>
        <taxon>Eukaryota</taxon>
        <taxon>Fungi</taxon>
        <taxon>Dikarya</taxon>
        <taxon>Ascomycota</taxon>
        <taxon>Pezizomycotina</taxon>
        <taxon>Sordariomycetes</taxon>
        <taxon>Hypocreomycetidae</taxon>
        <taxon>Glomerellales</taxon>
        <taxon>Glomerellaceae</taxon>
        <taxon>Colletotrichum</taxon>
        <taxon>Colletotrichum destructivum species complex</taxon>
    </lineage>
</organism>
<reference evidence="2" key="1">
    <citation type="journal article" date="2012" name="Nat. Genet.">
        <title>Lifestyle transitions in plant pathogenic Colletotrichum fungi deciphered by genome and transcriptome analyses.</title>
        <authorList>
            <person name="O'Connell R.J."/>
            <person name="Thon M.R."/>
            <person name="Hacquard S."/>
            <person name="Amyotte S.G."/>
            <person name="Kleemann J."/>
            <person name="Torres M.F."/>
            <person name="Damm U."/>
            <person name="Buiate E.A."/>
            <person name="Epstein L."/>
            <person name="Alkan N."/>
            <person name="Altmueller J."/>
            <person name="Alvarado-Balderrama L."/>
            <person name="Bauser C.A."/>
            <person name="Becker C."/>
            <person name="Birren B.W."/>
            <person name="Chen Z."/>
            <person name="Choi J."/>
            <person name="Crouch J.A."/>
            <person name="Duvick J.P."/>
            <person name="Farman M.A."/>
            <person name="Gan P."/>
            <person name="Heiman D."/>
            <person name="Henrissat B."/>
            <person name="Howard R.J."/>
            <person name="Kabbage M."/>
            <person name="Koch C."/>
            <person name="Kracher B."/>
            <person name="Kubo Y."/>
            <person name="Law A.D."/>
            <person name="Lebrun M.-H."/>
            <person name="Lee Y.-H."/>
            <person name="Miyara I."/>
            <person name="Moore N."/>
            <person name="Neumann U."/>
            <person name="Nordstroem K."/>
            <person name="Panaccione D.G."/>
            <person name="Panstruga R."/>
            <person name="Place M."/>
            <person name="Proctor R.H."/>
            <person name="Prusky D."/>
            <person name="Rech G."/>
            <person name="Reinhardt R."/>
            <person name="Rollins J.A."/>
            <person name="Rounsley S."/>
            <person name="Schardl C.L."/>
            <person name="Schwartz D.C."/>
            <person name="Shenoy N."/>
            <person name="Shirasu K."/>
            <person name="Sikhakolli U.R."/>
            <person name="Stueber K."/>
            <person name="Sukno S.A."/>
            <person name="Sweigard J.A."/>
            <person name="Takano Y."/>
            <person name="Takahara H."/>
            <person name="Trail F."/>
            <person name="van der Does H.C."/>
            <person name="Voll L.M."/>
            <person name="Will I."/>
            <person name="Young S."/>
            <person name="Zeng Q."/>
            <person name="Zhang J."/>
            <person name="Zhou S."/>
            <person name="Dickman M.B."/>
            <person name="Schulze-Lefert P."/>
            <person name="Ver Loren van Themaat E."/>
            <person name="Ma L.-J."/>
            <person name="Vaillancourt L.J."/>
        </authorList>
    </citation>
    <scope>NUCLEOTIDE SEQUENCE [LARGE SCALE GENOMIC DNA]</scope>
    <source>
        <strain evidence="2">IMI 349063</strain>
    </source>
</reference>
<evidence type="ECO:0000313" key="1">
    <source>
        <dbReference type="EMBL" id="CCF38116.1"/>
    </source>
</evidence>
<evidence type="ECO:0000313" key="2">
    <source>
        <dbReference type="Proteomes" id="UP000007174"/>
    </source>
</evidence>